<dbReference type="EMBL" id="WVUK01000066">
    <property type="protein sequence ID" value="KAF7488108.1"/>
    <property type="molecule type" value="Genomic_DNA"/>
</dbReference>
<organism evidence="4">
    <name type="scientific">Sarcoptes scabiei</name>
    <name type="common">Itch mite</name>
    <name type="synonym">Acarus scabiei</name>
    <dbReference type="NCBI Taxonomy" id="52283"/>
    <lineage>
        <taxon>Eukaryota</taxon>
        <taxon>Metazoa</taxon>
        <taxon>Ecdysozoa</taxon>
        <taxon>Arthropoda</taxon>
        <taxon>Chelicerata</taxon>
        <taxon>Arachnida</taxon>
        <taxon>Acari</taxon>
        <taxon>Acariformes</taxon>
        <taxon>Sarcoptiformes</taxon>
        <taxon>Astigmata</taxon>
        <taxon>Psoroptidia</taxon>
        <taxon>Sarcoptoidea</taxon>
        <taxon>Sarcoptidae</taxon>
        <taxon>Sarcoptinae</taxon>
        <taxon>Sarcoptes</taxon>
    </lineage>
</organism>
<dbReference type="GO" id="GO:0005819">
    <property type="term" value="C:spindle"/>
    <property type="evidence" value="ECO:0007669"/>
    <property type="project" value="TreeGrafter"/>
</dbReference>
<protein>
    <submittedName>
        <fullName evidence="4">Serine/threonine-protein phosphatase 2A regulatory subunit B'' subunit gamma</fullName>
    </submittedName>
</protein>
<dbReference type="GO" id="GO:0005737">
    <property type="term" value="C:cytoplasm"/>
    <property type="evidence" value="ECO:0007669"/>
    <property type="project" value="UniProtKB-SubCell"/>
</dbReference>
<comment type="subcellular location">
    <subcellularLocation>
        <location evidence="1">Cytoplasm</location>
    </subcellularLocation>
</comment>
<dbReference type="PANTHER" id="PTHR12085">
    <property type="entry name" value="SERINE/THREONINE-PROTEIN PHOSPHATASE 2A REGULATORY SUBUNIT B'' SUBUNIT GAMMA"/>
    <property type="match status" value="1"/>
</dbReference>
<evidence type="ECO:0000256" key="2">
    <source>
        <dbReference type="ARBA" id="ARBA00022490"/>
    </source>
</evidence>
<evidence type="ECO:0000256" key="3">
    <source>
        <dbReference type="ARBA" id="ARBA00022837"/>
    </source>
</evidence>
<dbReference type="GO" id="GO:0005813">
    <property type="term" value="C:centrosome"/>
    <property type="evidence" value="ECO:0007669"/>
    <property type="project" value="TreeGrafter"/>
</dbReference>
<reference evidence="4" key="2">
    <citation type="submission" date="2020-01" db="EMBL/GenBank/DDBJ databases">
        <authorList>
            <person name="Korhonen P.K.K."/>
            <person name="Guangxu M.G."/>
            <person name="Wang T.W."/>
            <person name="Stroehlein A.J.S."/>
            <person name="Young N.D."/>
            <person name="Ang C.-S.A."/>
            <person name="Fernando D.W.F."/>
            <person name="Lu H.L."/>
            <person name="Taylor S.T."/>
            <person name="Ehtesham M.E.M."/>
            <person name="Najaraj S.H.N."/>
            <person name="Harsha G.H.G."/>
            <person name="Madugundu A.M."/>
            <person name="Renuse S.R."/>
            <person name="Holt D.H."/>
            <person name="Pandey A.P."/>
            <person name="Papenfuss A.P."/>
            <person name="Gasser R.B.G."/>
            <person name="Fischer K.F."/>
        </authorList>
    </citation>
    <scope>NUCLEOTIDE SEQUENCE</scope>
    <source>
        <strain evidence="4">SSS_KF_BRIS2020</strain>
    </source>
</reference>
<dbReference type="Gene3D" id="1.10.238.10">
    <property type="entry name" value="EF-hand"/>
    <property type="match status" value="1"/>
</dbReference>
<dbReference type="PANTHER" id="PTHR12085:SF3">
    <property type="entry name" value="SERINE_THREONINE-PROTEIN PHOSPHATASE 2A REGULATORY SUBUNIT B'' SUBUNIT GAMMA"/>
    <property type="match status" value="1"/>
</dbReference>
<evidence type="ECO:0000313" key="4">
    <source>
        <dbReference type="EMBL" id="KAF7488108.1"/>
    </source>
</evidence>
<evidence type="ECO:0000313" key="5">
    <source>
        <dbReference type="EnsemblMetazoa" id="KAF7488108.1"/>
    </source>
</evidence>
<dbReference type="GO" id="GO:0030865">
    <property type="term" value="P:cortical cytoskeleton organization"/>
    <property type="evidence" value="ECO:0007669"/>
    <property type="project" value="TreeGrafter"/>
</dbReference>
<keyword evidence="3" id="KW-0106">Calcium</keyword>
<dbReference type="GO" id="GO:0000226">
    <property type="term" value="P:microtubule cytoskeleton organization"/>
    <property type="evidence" value="ECO:0007669"/>
    <property type="project" value="TreeGrafter"/>
</dbReference>
<gene>
    <name evidence="4" type="ORF">SSS_8519</name>
</gene>
<dbReference type="PROSITE" id="PS00018">
    <property type="entry name" value="EF_HAND_1"/>
    <property type="match status" value="2"/>
</dbReference>
<evidence type="ECO:0000256" key="1">
    <source>
        <dbReference type="ARBA" id="ARBA00004496"/>
    </source>
</evidence>
<dbReference type="Proteomes" id="UP000070412">
    <property type="component" value="Unassembled WGS sequence"/>
</dbReference>
<dbReference type="GO" id="GO:0035303">
    <property type="term" value="P:regulation of dephosphorylation"/>
    <property type="evidence" value="ECO:0007669"/>
    <property type="project" value="InterPro"/>
</dbReference>
<dbReference type="OrthoDB" id="10265007at2759"/>
<dbReference type="InterPro" id="IPR018247">
    <property type="entry name" value="EF_Hand_1_Ca_BS"/>
</dbReference>
<name>A0A834R668_SARSC</name>
<proteinExistence type="predicted"/>
<sequence length="447" mass="53330">MDSDIPMIKTIPRFYLNRQNLIQDENKRKLYEQARLSFLKRLGREIIDNYELQQLWAIFERRILSLSSSTLTSSILDDFNDHKIDYAEFRKIGEQLDANMKLRKYFNATVFAKLLPKADRSLGSNQSRIFIITFFKYLIRKIWLQQARISLSYWDSNGNGYLTEYDLKNYIRESIPTLVQLNDLDRSYYPFYVCVVVRKFFFFLDPNRHNRIKIIDILFSGFLDELLELRYECSDHQLQLQVQNQSNQNNFNNHTNSNHCQSSVSSPISWFSAANTCRLYNTYLALDEDGNGLISKTEFKKFGNFNEYFVEQLFNVRITYNQEIDFKTFIDIVLALENRKEIQSAYFFFQILDINQNNYLNDFVLRYFFKAIENQMRNQNQEPISFDDFSNEIYDMIRPKYPRHITFDDLIDSGYSDTIISILIDFNGFYAYENRDSNIQVRNDGVS</sequence>
<dbReference type="InterPro" id="IPR011992">
    <property type="entry name" value="EF-hand-dom_pair"/>
</dbReference>
<evidence type="ECO:0000313" key="6">
    <source>
        <dbReference type="Proteomes" id="UP000070412"/>
    </source>
</evidence>
<dbReference type="SUPFAM" id="SSF47473">
    <property type="entry name" value="EF-hand"/>
    <property type="match status" value="2"/>
</dbReference>
<reference evidence="5" key="3">
    <citation type="submission" date="2022-06" db="UniProtKB">
        <authorList>
            <consortium name="EnsemblMetazoa"/>
        </authorList>
    </citation>
    <scope>IDENTIFICATION</scope>
</reference>
<keyword evidence="2" id="KW-0963">Cytoplasm</keyword>
<dbReference type="EnsemblMetazoa" id="SSS_8519s_mrna">
    <property type="protein sequence ID" value="KAF7488108.1"/>
    <property type="gene ID" value="SSS_8519"/>
</dbReference>
<accession>A0A834R668</accession>
<dbReference type="AlphaFoldDB" id="A0A834R668"/>
<dbReference type="InterPro" id="IPR039865">
    <property type="entry name" value="PPP2R3C"/>
</dbReference>
<dbReference type="CDD" id="cd21505">
    <property type="entry name" value="PPP2R3C"/>
    <property type="match status" value="1"/>
</dbReference>
<reference evidence="6" key="1">
    <citation type="journal article" date="2020" name="PLoS Negl. Trop. Dis.">
        <title>High-quality nuclear genome for Sarcoptes scabiei-A critical resource for a neglected parasite.</title>
        <authorList>
            <person name="Korhonen P.K."/>
            <person name="Gasser R.B."/>
            <person name="Ma G."/>
            <person name="Wang T."/>
            <person name="Stroehlein A.J."/>
            <person name="Young N.D."/>
            <person name="Ang C.S."/>
            <person name="Fernando D.D."/>
            <person name="Lu H.C."/>
            <person name="Taylor S."/>
            <person name="Reynolds S.L."/>
            <person name="Mofiz E."/>
            <person name="Najaraj S.H."/>
            <person name="Gowda H."/>
            <person name="Madugundu A."/>
            <person name="Renuse S."/>
            <person name="Holt D."/>
            <person name="Pandey A."/>
            <person name="Papenfuss A.T."/>
            <person name="Fischer K."/>
        </authorList>
    </citation>
    <scope>NUCLEOTIDE SEQUENCE [LARGE SCALE GENOMIC DNA]</scope>
</reference>
<keyword evidence="6" id="KW-1185">Reference proteome</keyword>